<evidence type="ECO:0000256" key="7">
    <source>
        <dbReference type="ARBA" id="ARBA00023304"/>
    </source>
</evidence>
<evidence type="ECO:0000256" key="5">
    <source>
        <dbReference type="ARBA" id="ARBA00022679"/>
    </source>
</evidence>
<dbReference type="OMA" id="NIIATTH"/>
<dbReference type="EMBL" id="LFYR01000762">
    <property type="protein sequence ID" value="KMZ69482.1"/>
    <property type="molecule type" value="Genomic_DNA"/>
</dbReference>
<evidence type="ECO:0000256" key="3">
    <source>
        <dbReference type="ARBA" id="ARBA00012973"/>
    </source>
</evidence>
<dbReference type="GO" id="GO:0003852">
    <property type="term" value="F:2-isopropylmalate synthase activity"/>
    <property type="evidence" value="ECO:0007669"/>
    <property type="project" value="UniProtKB-EC"/>
</dbReference>
<dbReference type="Pfam" id="PF22617">
    <property type="entry name" value="HCS_D2"/>
    <property type="match status" value="1"/>
</dbReference>
<feature type="domain" description="2-isopropylmalate synthase LeuA allosteric (dimerisation)" evidence="8">
    <location>
        <begin position="128"/>
        <end position="274"/>
    </location>
</feature>
<dbReference type="OrthoDB" id="2015253at2759"/>
<comment type="pathway">
    <text evidence="1">Amino-acid biosynthesis; L-leucine biosynthesis; L-leucine from 3-methyl-2-oxobutanoate: step 1/4.</text>
</comment>
<dbReference type="Gene3D" id="3.30.160.270">
    <property type="match status" value="1"/>
</dbReference>
<reference evidence="10" key="1">
    <citation type="journal article" date="2016" name="Nature">
        <title>The genome of the seagrass Zostera marina reveals angiosperm adaptation to the sea.</title>
        <authorList>
            <person name="Olsen J.L."/>
            <person name="Rouze P."/>
            <person name="Verhelst B."/>
            <person name="Lin Y.-C."/>
            <person name="Bayer T."/>
            <person name="Collen J."/>
            <person name="Dattolo E."/>
            <person name="De Paoli E."/>
            <person name="Dittami S."/>
            <person name="Maumus F."/>
            <person name="Michel G."/>
            <person name="Kersting A."/>
            <person name="Lauritano C."/>
            <person name="Lohaus R."/>
            <person name="Toepel M."/>
            <person name="Tonon T."/>
            <person name="Vanneste K."/>
            <person name="Amirebrahimi M."/>
            <person name="Brakel J."/>
            <person name="Bostroem C."/>
            <person name="Chovatia M."/>
            <person name="Grimwood J."/>
            <person name="Jenkins J.W."/>
            <person name="Jueterbock A."/>
            <person name="Mraz A."/>
            <person name="Stam W.T."/>
            <person name="Tice H."/>
            <person name="Bornberg-Bauer E."/>
            <person name="Green P.J."/>
            <person name="Pearson G.A."/>
            <person name="Procaccini G."/>
            <person name="Duarte C.M."/>
            <person name="Schmutz J."/>
            <person name="Reusch T.B.H."/>
            <person name="Van de Peer Y."/>
        </authorList>
    </citation>
    <scope>NUCLEOTIDE SEQUENCE [LARGE SCALE GENOMIC DNA]</scope>
    <source>
        <strain evidence="10">cv. Finnish</strain>
    </source>
</reference>
<keyword evidence="10" id="KW-1185">Reference proteome</keyword>
<protein>
    <recommendedName>
        <fullName evidence="3">2-isopropylmalate synthase</fullName>
        <ecNumber evidence="3">2.3.3.13</ecNumber>
    </recommendedName>
</protein>
<evidence type="ECO:0000256" key="1">
    <source>
        <dbReference type="ARBA" id="ARBA00004689"/>
    </source>
</evidence>
<evidence type="ECO:0000256" key="4">
    <source>
        <dbReference type="ARBA" id="ARBA00022430"/>
    </source>
</evidence>
<sequence>MAIKCRKELTGGLYTGLNTKHIVMASKMVAEYSGLHVQPHKAIVGANAFAHESGIHQDGMLKFKGTYEIISPEDIGLTRANDSGIILGKLSGRHALKSRLMEFGYNINGKELDDVFKRFKEVAEKKKCVSDEDIEALISDELFQPEIVWSLGDLQVTCGTLGLSTATVKLISSDGEEKIQCSIGTGPVDAAYKAVDNIIQVPVTLVEYTMSGVTEGLDAIASTRVVIRGDDNSRTSTHALTGETVYRTFSGSGASMDVTVSSVRAYVSALNKLLGFRSSPNRSGEMIQQK</sequence>
<dbReference type="FunFam" id="1.10.238.260:FF:000003">
    <property type="entry name" value="2-isopropylmalate synthase 1 chloroplastic"/>
    <property type="match status" value="1"/>
</dbReference>
<dbReference type="STRING" id="29655.A0A0K9PMM5"/>
<name>A0A0K9PMM5_ZOSMR</name>
<dbReference type="AlphaFoldDB" id="A0A0K9PMM5"/>
<proteinExistence type="inferred from homology"/>
<evidence type="ECO:0000313" key="10">
    <source>
        <dbReference type="Proteomes" id="UP000036987"/>
    </source>
</evidence>
<evidence type="ECO:0000256" key="2">
    <source>
        <dbReference type="ARBA" id="ARBA00009396"/>
    </source>
</evidence>
<gene>
    <name evidence="9" type="ORF">ZOSMA_212G00010</name>
</gene>
<keyword evidence="4" id="KW-0432">Leucine biosynthesis</keyword>
<keyword evidence="4" id="KW-0028">Amino-acid biosynthesis</keyword>
<organism evidence="9 10">
    <name type="scientific">Zostera marina</name>
    <name type="common">Eelgrass</name>
    <dbReference type="NCBI Taxonomy" id="29655"/>
    <lineage>
        <taxon>Eukaryota</taxon>
        <taxon>Viridiplantae</taxon>
        <taxon>Streptophyta</taxon>
        <taxon>Embryophyta</taxon>
        <taxon>Tracheophyta</taxon>
        <taxon>Spermatophyta</taxon>
        <taxon>Magnoliopsida</taxon>
        <taxon>Liliopsida</taxon>
        <taxon>Zosteraceae</taxon>
        <taxon>Zostera</taxon>
    </lineage>
</organism>
<evidence type="ECO:0000256" key="6">
    <source>
        <dbReference type="ARBA" id="ARBA00022723"/>
    </source>
</evidence>
<comment type="similarity">
    <text evidence="2">Belongs to the alpha-IPM synthase/homocitrate synthase family. LeuA type 1 subfamily.</text>
</comment>
<comment type="caution">
    <text evidence="9">The sequence shown here is derived from an EMBL/GenBank/DDBJ whole genome shotgun (WGS) entry which is preliminary data.</text>
</comment>
<dbReference type="GO" id="GO:0046872">
    <property type="term" value="F:metal ion binding"/>
    <property type="evidence" value="ECO:0007669"/>
    <property type="project" value="UniProtKB-KW"/>
</dbReference>
<dbReference type="Gene3D" id="1.10.238.260">
    <property type="match status" value="1"/>
</dbReference>
<dbReference type="PANTHER" id="PTHR10277:SF9">
    <property type="entry name" value="2-ISOPROPYLMALATE SYNTHASE 1, CHLOROPLASTIC-RELATED"/>
    <property type="match status" value="1"/>
</dbReference>
<dbReference type="InterPro" id="IPR036230">
    <property type="entry name" value="LeuA_allosteric_dom_sf"/>
</dbReference>
<evidence type="ECO:0000259" key="8">
    <source>
        <dbReference type="SMART" id="SM00917"/>
    </source>
</evidence>
<dbReference type="InterPro" id="IPR054691">
    <property type="entry name" value="LeuA/HCS_post-cat"/>
</dbReference>
<dbReference type="GO" id="GO:0009098">
    <property type="term" value="P:L-leucine biosynthetic process"/>
    <property type="evidence" value="ECO:0007669"/>
    <property type="project" value="UniProtKB-KW"/>
</dbReference>
<dbReference type="InterPro" id="IPR013709">
    <property type="entry name" value="2-isopropylmalate_synth_dimer"/>
</dbReference>
<dbReference type="Proteomes" id="UP000036987">
    <property type="component" value="Unassembled WGS sequence"/>
</dbReference>
<dbReference type="EC" id="2.3.3.13" evidence="3"/>
<dbReference type="Pfam" id="PF08502">
    <property type="entry name" value="LeuA_dimer"/>
    <property type="match status" value="1"/>
</dbReference>
<accession>A0A0K9PMM5</accession>
<dbReference type="SMART" id="SM00917">
    <property type="entry name" value="LeuA_dimer"/>
    <property type="match status" value="1"/>
</dbReference>
<dbReference type="FunFam" id="3.30.160.270:FF:000004">
    <property type="entry name" value="2-isopropylmalate synthase B"/>
    <property type="match status" value="1"/>
</dbReference>
<evidence type="ECO:0000313" key="9">
    <source>
        <dbReference type="EMBL" id="KMZ69482.1"/>
    </source>
</evidence>
<dbReference type="PANTHER" id="PTHR10277">
    <property type="entry name" value="HOMOCITRATE SYNTHASE-RELATED"/>
    <property type="match status" value="1"/>
</dbReference>
<keyword evidence="6" id="KW-0479">Metal-binding</keyword>
<keyword evidence="5" id="KW-0808">Transferase</keyword>
<keyword evidence="7" id="KW-0100">Branched-chain amino acid biosynthesis</keyword>
<dbReference type="SUPFAM" id="SSF110921">
    <property type="entry name" value="2-isopropylmalate synthase LeuA, allosteric (dimerisation) domain"/>
    <property type="match status" value="1"/>
</dbReference>
<dbReference type="InterPro" id="IPR050073">
    <property type="entry name" value="2-IPM_HCS-like"/>
</dbReference>